<evidence type="ECO:0000313" key="4">
    <source>
        <dbReference type="Proteomes" id="UP000548582"/>
    </source>
</evidence>
<proteinExistence type="predicted"/>
<comment type="caution">
    <text evidence="3">The sequence shown here is derived from an EMBL/GenBank/DDBJ whole genome shotgun (WGS) entry which is preliminary data.</text>
</comment>
<evidence type="ECO:0000256" key="1">
    <source>
        <dbReference type="SAM" id="SignalP"/>
    </source>
</evidence>
<evidence type="ECO:0000313" key="3">
    <source>
        <dbReference type="EMBL" id="NMJ40855.1"/>
    </source>
</evidence>
<sequence length="100" mass="10510">MTRLVRPAAALALALAAAMPFAPAQASDRDSRRAEESRAVAAARVDAAAAIAAVRAAGYGPVRDLEWDHGRWEVKTTDAEGRRVGLYVDASTGAVARRGH</sequence>
<gene>
    <name evidence="3" type="ORF">GWK16_06355</name>
</gene>
<organism evidence="3 4">
    <name type="scientific">Neoroseomonas marina</name>
    <dbReference type="NCBI Taxonomy" id="1232220"/>
    <lineage>
        <taxon>Bacteria</taxon>
        <taxon>Pseudomonadati</taxon>
        <taxon>Pseudomonadota</taxon>
        <taxon>Alphaproteobacteria</taxon>
        <taxon>Acetobacterales</taxon>
        <taxon>Acetobacteraceae</taxon>
        <taxon>Neoroseomonas</taxon>
    </lineage>
</organism>
<reference evidence="3 4" key="1">
    <citation type="submission" date="2020-03" db="EMBL/GenBank/DDBJ databases">
        <authorList>
            <person name="Sun Q."/>
        </authorList>
    </citation>
    <scope>NUCLEOTIDE SEQUENCE [LARGE SCALE GENOMIC DNA]</scope>
    <source>
        <strain evidence="3 4">JC162</strain>
    </source>
</reference>
<feature type="domain" description="PepSY" evidence="2">
    <location>
        <begin position="11"/>
        <end position="98"/>
    </location>
</feature>
<dbReference type="InterPro" id="IPR025711">
    <property type="entry name" value="PepSY"/>
</dbReference>
<protein>
    <submittedName>
        <fullName evidence="3">PepSY domain-containing protein</fullName>
    </submittedName>
</protein>
<dbReference type="EMBL" id="JABBKX010000002">
    <property type="protein sequence ID" value="NMJ40855.1"/>
    <property type="molecule type" value="Genomic_DNA"/>
</dbReference>
<feature type="signal peptide" evidence="1">
    <location>
        <begin position="1"/>
        <end position="26"/>
    </location>
</feature>
<dbReference type="Pfam" id="PF13670">
    <property type="entry name" value="PepSY_2"/>
    <property type="match status" value="1"/>
</dbReference>
<accession>A0A848EC43</accession>
<dbReference type="Proteomes" id="UP000548582">
    <property type="component" value="Unassembled WGS sequence"/>
</dbReference>
<evidence type="ECO:0000259" key="2">
    <source>
        <dbReference type="Pfam" id="PF13670"/>
    </source>
</evidence>
<feature type="chain" id="PRO_5032704379" evidence="1">
    <location>
        <begin position="27"/>
        <end position="100"/>
    </location>
</feature>
<dbReference type="AlphaFoldDB" id="A0A848EC43"/>
<name>A0A848EC43_9PROT</name>
<keyword evidence="1" id="KW-0732">Signal</keyword>
<dbReference type="RefSeq" id="WP_170053117.1">
    <property type="nucleotide sequence ID" value="NZ_JABBKX010000002.1"/>
</dbReference>
<keyword evidence="4" id="KW-1185">Reference proteome</keyword>